<evidence type="ECO:0000313" key="3">
    <source>
        <dbReference type="Proteomes" id="UP000436911"/>
    </source>
</evidence>
<proteinExistence type="predicted"/>
<evidence type="ECO:0000313" key="1">
    <source>
        <dbReference type="EMBL" id="KAA3523797.1"/>
    </source>
</evidence>
<dbReference type="OrthoDB" id="9814782at2"/>
<accession>A0A368NRP2</accession>
<dbReference type="SUPFAM" id="SSF103025">
    <property type="entry name" value="Folate-binding domain"/>
    <property type="match status" value="1"/>
</dbReference>
<dbReference type="Pfam" id="PF04268">
    <property type="entry name" value="SoxG"/>
    <property type="match status" value="1"/>
</dbReference>
<dbReference type="GO" id="GO:1901053">
    <property type="term" value="P:sarcosine catabolic process"/>
    <property type="evidence" value="ECO:0007669"/>
    <property type="project" value="InterPro"/>
</dbReference>
<dbReference type="Gene3D" id="3.30.70.1520">
    <property type="entry name" value="Heterotetrameric sarcosine oxidase"/>
    <property type="match status" value="1"/>
</dbReference>
<sequence length="188" mass="19302">MVEPITSGAMSASRKSVLDGAYGGSAHVTLTPAAPASRISLRAGADAVSGLSSALGLTLPTAPKTSAHAGPRLAFWLGPDEWLVIDEDGADLTAACAASGTIHSATDVSHRNTAILVSGPGAVQTLNAACPLDLSLKTFPLGAVTRTVFGKIEIVLYRISEDAFRVECWRSFAEYAFGMLQEGAADAA</sequence>
<name>A0A368NRP2_AGRVI</name>
<reference evidence="1 3" key="1">
    <citation type="submission" date="2018-08" db="EMBL/GenBank/DDBJ databases">
        <title>Genome sequencing of Agrobacterium vitis strain ICMP 10754.</title>
        <authorList>
            <person name="Visnovsky S.B."/>
            <person name="Pitman A.R."/>
        </authorList>
    </citation>
    <scope>NUCLEOTIDE SEQUENCE [LARGE SCALE GENOMIC DNA]</scope>
    <source>
        <strain evidence="1 3">ICMP 10754</strain>
    </source>
</reference>
<dbReference type="EMBL" id="QUSG01000014">
    <property type="protein sequence ID" value="KAA3524080.1"/>
    <property type="molecule type" value="Genomic_DNA"/>
</dbReference>
<gene>
    <name evidence="1" type="primary">soxG</name>
    <name evidence="2" type="ORF">DXT89_18990</name>
    <name evidence="1" type="ORF">DXT89_20410</name>
</gene>
<dbReference type="Proteomes" id="UP000436911">
    <property type="component" value="Unassembled WGS sequence"/>
</dbReference>
<organism evidence="1 3">
    <name type="scientific">Agrobacterium vitis</name>
    <name type="common">Rhizobium vitis</name>
    <dbReference type="NCBI Taxonomy" id="373"/>
    <lineage>
        <taxon>Bacteria</taxon>
        <taxon>Pseudomonadati</taxon>
        <taxon>Pseudomonadota</taxon>
        <taxon>Alphaproteobacteria</taxon>
        <taxon>Hyphomicrobiales</taxon>
        <taxon>Rhizobiaceae</taxon>
        <taxon>Rhizobium/Agrobacterium group</taxon>
        <taxon>Agrobacterium</taxon>
    </lineage>
</organism>
<dbReference type="InterPro" id="IPR027266">
    <property type="entry name" value="TrmE/GcvT-like"/>
</dbReference>
<dbReference type="EMBL" id="QUSG01000015">
    <property type="protein sequence ID" value="KAA3523797.1"/>
    <property type="molecule type" value="Genomic_DNA"/>
</dbReference>
<dbReference type="Gene3D" id="3.30.1360.120">
    <property type="entry name" value="Probable tRNA modification gtpase trme, domain 1"/>
    <property type="match status" value="1"/>
</dbReference>
<comment type="caution">
    <text evidence="1">The sequence shown here is derived from an EMBL/GenBank/DDBJ whole genome shotgun (WGS) entry which is preliminary data.</text>
</comment>
<dbReference type="AlphaFoldDB" id="A0A368NRP2"/>
<dbReference type="GeneID" id="60683270"/>
<dbReference type="GO" id="GO:0008115">
    <property type="term" value="F:sarcosine oxidase activity"/>
    <property type="evidence" value="ECO:0007669"/>
    <property type="project" value="InterPro"/>
</dbReference>
<evidence type="ECO:0000313" key="2">
    <source>
        <dbReference type="EMBL" id="KAA3524080.1"/>
    </source>
</evidence>
<dbReference type="NCBIfam" id="TIGR01375">
    <property type="entry name" value="soxG"/>
    <property type="match status" value="1"/>
</dbReference>
<dbReference type="InterPro" id="IPR007375">
    <property type="entry name" value="SoxG"/>
</dbReference>
<dbReference type="RefSeq" id="WP_060718296.1">
    <property type="nucleotide sequence ID" value="NZ_CP055265.1"/>
</dbReference>
<protein>
    <submittedName>
        <fullName evidence="1">Sarcosine oxidase subunit gamma family protein</fullName>
    </submittedName>
</protein>
<dbReference type="InterPro" id="IPR006280">
    <property type="entry name" value="SoxG_het"/>
</dbReference>